<dbReference type="RefSeq" id="XP_030546553.2">
    <property type="nucleotide sequence ID" value="XM_030690693.2"/>
</dbReference>
<feature type="region of interest" description="Disordered" evidence="1">
    <location>
        <begin position="455"/>
        <end position="499"/>
    </location>
</feature>
<feature type="domain" description="GBF-interacting protein 1 N-terminal" evidence="2">
    <location>
        <begin position="10"/>
        <end position="69"/>
    </location>
</feature>
<proteinExistence type="predicted"/>
<feature type="compositionally biased region" description="Polar residues" evidence="1">
    <location>
        <begin position="45"/>
        <end position="55"/>
    </location>
</feature>
<evidence type="ECO:0000256" key="1">
    <source>
        <dbReference type="SAM" id="MobiDB-lite"/>
    </source>
</evidence>
<dbReference type="InterPro" id="IPR009060">
    <property type="entry name" value="UBA-like_sf"/>
</dbReference>
<feature type="region of interest" description="Disordered" evidence="1">
    <location>
        <begin position="1"/>
        <end position="29"/>
    </location>
</feature>
<dbReference type="SUPFAM" id="SSF46934">
    <property type="entry name" value="UBA-like"/>
    <property type="match status" value="1"/>
</dbReference>
<dbReference type="GeneID" id="115752491"/>
<dbReference type="GO" id="GO:0051082">
    <property type="term" value="F:unfolded protein binding"/>
    <property type="evidence" value="ECO:0007669"/>
    <property type="project" value="TreeGrafter"/>
</dbReference>
<feature type="region of interest" description="Disordered" evidence="1">
    <location>
        <begin position="45"/>
        <end position="133"/>
    </location>
</feature>
<name>A0A8B8QJ47_9MYRT</name>
<evidence type="ECO:0000313" key="3">
    <source>
        <dbReference type="Proteomes" id="UP000827889"/>
    </source>
</evidence>
<dbReference type="Proteomes" id="UP000827889">
    <property type="component" value="Chromosome 7"/>
</dbReference>
<sequence length="874" mass="92630">MSSGGSKVSIPSSVRKTIQDIKEITGGHSEEEIYAMLRECSMDPNETAQKLLSQDTFHEVKRKRDRKKENSNRESSESRWQPGSQGRGSKSGRSNYLPRHVSNDAGDGRNAAAVKENGINPSADKGVGSSLPTSHVIKNKETISVASSLAGAINHPNAGSSANITFTDAVSSSGGNRRGYSEMISPSKHGLGKVDSGSTLLDTNGSVQTAVGGGIPSGQSMPNTSPSSSVCFSSSDPVIVPSNDSWIPSSVSTIKREVGSHRTPVEPNALSKNKATTASEVGGSLEHEKMPDQFQEAEKTGTVDPSQHSFGSTHGVSSVSRPSSNYNNRSQQLVGSQKVGSSKEWKPKPTNPTASQRSGTAAPGVNTVTPLPSAPSIPDPEEAASNLQKKLETLRLSQRQPVILPNHIHVPESERTKFSFGSFDASFGISTNSISAPESDKSSTIVSEMSLAVEETIEDSSGQIAPATADEENYQDYPQSPKNVPESVSPAEDDVSSSAAPDYKELKHEAILAQQHSVVHTSPNYNFGFGPPIVGSQIAPFENSESQTRDASRLPSFVVQQPFDPTSYYAQLYRSGVDADGRLSPFSSPGVSTKYNDSVGALQQQTPQPSQEGGNSLVLSTAGPTPLVTQAAGLMQSSITMTQQPLPVFRTPTGVHMAPYPPNYIPYGHYFPPFYVPPPAIPQFLANGAFAQQPQAASLFPAPPTAAAPAVKYPLPQYKTAGNAGNPTHVGVPISYGPYGSSAGYNSGSAATAGNSNTNEELGASQFKENNMYIAGQQSEGSRVWIAAHGREIPSLPTTSFYNLPQQGQHVTYPPTQAWQVCQYLPPSSGSESSNRVPTSTAVQDLSGAVDMTGPAANVYQQPQHAQMHWPSNY</sequence>
<feature type="compositionally biased region" description="Low complexity" evidence="1">
    <location>
        <begin position="83"/>
        <end position="94"/>
    </location>
</feature>
<protein>
    <submittedName>
        <fullName evidence="4">LOW QUALITY PROTEIN: GBF-interacting protein 1</fullName>
    </submittedName>
</protein>
<feature type="region of interest" description="Disordered" evidence="1">
    <location>
        <begin position="255"/>
        <end position="390"/>
    </location>
</feature>
<dbReference type="InterPro" id="IPR044277">
    <property type="entry name" value="GIP1"/>
</dbReference>
<gene>
    <name evidence="4" type="primary">LOC115752491</name>
</gene>
<dbReference type="KEGG" id="rarg:115752491"/>
<dbReference type="AlphaFoldDB" id="A0A8B8QJ47"/>
<feature type="compositionally biased region" description="Basic and acidic residues" evidence="1">
    <location>
        <begin position="17"/>
        <end position="29"/>
    </location>
</feature>
<feature type="region of interest" description="Disordered" evidence="1">
    <location>
        <begin position="603"/>
        <end position="622"/>
    </location>
</feature>
<dbReference type="PANTHER" id="PTHR46775">
    <property type="entry name" value="FLOCCULATION PROTEIN (DUF1296)"/>
    <property type="match status" value="1"/>
</dbReference>
<evidence type="ECO:0000313" key="4">
    <source>
        <dbReference type="RefSeq" id="XP_030546553.2"/>
    </source>
</evidence>
<dbReference type="InterPro" id="IPR009719">
    <property type="entry name" value="GIP1_N"/>
</dbReference>
<reference evidence="4" key="1">
    <citation type="submission" date="2025-08" db="UniProtKB">
        <authorList>
            <consortium name="RefSeq"/>
        </authorList>
    </citation>
    <scope>IDENTIFICATION</scope>
    <source>
        <tissue evidence="4">Leaf</tissue>
    </source>
</reference>
<dbReference type="Pfam" id="PF06972">
    <property type="entry name" value="GIP1_N"/>
    <property type="match status" value="1"/>
</dbReference>
<accession>A0A8B8QJ47</accession>
<feature type="compositionally biased region" description="Basic and acidic residues" evidence="1">
    <location>
        <begin position="285"/>
        <end position="301"/>
    </location>
</feature>
<feature type="compositionally biased region" description="Basic and acidic residues" evidence="1">
    <location>
        <begin position="67"/>
        <end position="77"/>
    </location>
</feature>
<evidence type="ECO:0000259" key="2">
    <source>
        <dbReference type="Pfam" id="PF06972"/>
    </source>
</evidence>
<feature type="compositionally biased region" description="Low complexity" evidence="1">
    <location>
        <begin position="1"/>
        <end position="14"/>
    </location>
</feature>
<keyword evidence="3" id="KW-1185">Reference proteome</keyword>
<feature type="compositionally biased region" description="Basic and acidic residues" evidence="1">
    <location>
        <begin position="255"/>
        <end position="264"/>
    </location>
</feature>
<feature type="compositionally biased region" description="Polar residues" evidence="1">
    <location>
        <begin position="196"/>
        <end position="209"/>
    </location>
</feature>
<feature type="compositionally biased region" description="Polar residues" evidence="1">
    <location>
        <begin position="157"/>
        <end position="175"/>
    </location>
</feature>
<feature type="compositionally biased region" description="Polar residues" evidence="1">
    <location>
        <begin position="303"/>
        <end position="340"/>
    </location>
</feature>
<organism evidence="3 4">
    <name type="scientific">Rhodamnia argentea</name>
    <dbReference type="NCBI Taxonomy" id="178133"/>
    <lineage>
        <taxon>Eukaryota</taxon>
        <taxon>Viridiplantae</taxon>
        <taxon>Streptophyta</taxon>
        <taxon>Embryophyta</taxon>
        <taxon>Tracheophyta</taxon>
        <taxon>Spermatophyta</taxon>
        <taxon>Magnoliopsida</taxon>
        <taxon>eudicotyledons</taxon>
        <taxon>Gunneridae</taxon>
        <taxon>Pentapetalae</taxon>
        <taxon>rosids</taxon>
        <taxon>malvids</taxon>
        <taxon>Myrtales</taxon>
        <taxon>Myrtaceae</taxon>
        <taxon>Myrtoideae</taxon>
        <taxon>Myrteae</taxon>
        <taxon>Australasian group</taxon>
        <taxon>Rhodamnia</taxon>
    </lineage>
</organism>
<dbReference type="PANTHER" id="PTHR46775:SF1">
    <property type="entry name" value="FLOCCULATION PROTEIN (DUF1296)"/>
    <property type="match status" value="1"/>
</dbReference>
<feature type="region of interest" description="Disordered" evidence="1">
    <location>
        <begin position="156"/>
        <end position="236"/>
    </location>
</feature>
<feature type="compositionally biased region" description="Low complexity" evidence="1">
    <location>
        <begin position="225"/>
        <end position="235"/>
    </location>
</feature>
<feature type="compositionally biased region" description="Polar residues" evidence="1">
    <location>
        <begin position="270"/>
        <end position="279"/>
    </location>
</feature>